<dbReference type="GO" id="GO:0008270">
    <property type="term" value="F:zinc ion binding"/>
    <property type="evidence" value="ECO:0007669"/>
    <property type="project" value="UniProtKB-KW"/>
</dbReference>
<dbReference type="PROSITE" id="PS01361">
    <property type="entry name" value="ZF_DOF_1"/>
    <property type="match status" value="1"/>
</dbReference>
<evidence type="ECO:0000256" key="7">
    <source>
        <dbReference type="ARBA" id="ARBA00023242"/>
    </source>
</evidence>
<evidence type="ECO:0000256" key="8">
    <source>
        <dbReference type="PROSITE-ProRule" id="PRU00071"/>
    </source>
</evidence>
<evidence type="ECO:0000256" key="9">
    <source>
        <dbReference type="RuleBase" id="RU369094"/>
    </source>
</evidence>
<dbReference type="PANTHER" id="PTHR31992">
    <property type="entry name" value="DOF ZINC FINGER PROTEIN DOF1.4-RELATED"/>
    <property type="match status" value="1"/>
</dbReference>
<evidence type="ECO:0000256" key="1">
    <source>
        <dbReference type="ARBA" id="ARBA00022723"/>
    </source>
</evidence>
<feature type="compositionally biased region" description="Low complexity" evidence="10">
    <location>
        <begin position="116"/>
        <end position="130"/>
    </location>
</feature>
<evidence type="ECO:0000256" key="5">
    <source>
        <dbReference type="ARBA" id="ARBA00023125"/>
    </source>
</evidence>
<dbReference type="EMBL" id="CM010721">
    <property type="protein sequence ID" value="RZC72038.1"/>
    <property type="molecule type" value="Genomic_DNA"/>
</dbReference>
<feature type="region of interest" description="Disordered" evidence="10">
    <location>
        <begin position="104"/>
        <end position="133"/>
    </location>
</feature>
<evidence type="ECO:0000256" key="2">
    <source>
        <dbReference type="ARBA" id="ARBA00022771"/>
    </source>
</evidence>
<dbReference type="PROSITE" id="PS50884">
    <property type="entry name" value="ZF_DOF_2"/>
    <property type="match status" value="1"/>
</dbReference>
<dbReference type="Pfam" id="PF02701">
    <property type="entry name" value="Zn_ribbon_Dof"/>
    <property type="match status" value="1"/>
</dbReference>
<keyword evidence="2 8" id="KW-0863">Zinc-finger</keyword>
<dbReference type="Proteomes" id="UP000316621">
    <property type="component" value="Chromosome 7"/>
</dbReference>
<dbReference type="GO" id="GO:0003700">
    <property type="term" value="F:DNA-binding transcription factor activity"/>
    <property type="evidence" value="ECO:0007669"/>
    <property type="project" value="UniProtKB-UniRule"/>
</dbReference>
<name>A0A4Y7KIZ6_PAPSO</name>
<dbReference type="InterPro" id="IPR003851">
    <property type="entry name" value="Znf_Dof"/>
</dbReference>
<evidence type="ECO:0000313" key="12">
    <source>
        <dbReference type="EMBL" id="RZC72038.1"/>
    </source>
</evidence>
<keyword evidence="1 9" id="KW-0479">Metal-binding</keyword>
<keyword evidence="5 8" id="KW-0238">DNA-binding</keyword>
<organism evidence="12 13">
    <name type="scientific">Papaver somniferum</name>
    <name type="common">Opium poppy</name>
    <dbReference type="NCBI Taxonomy" id="3469"/>
    <lineage>
        <taxon>Eukaryota</taxon>
        <taxon>Viridiplantae</taxon>
        <taxon>Streptophyta</taxon>
        <taxon>Embryophyta</taxon>
        <taxon>Tracheophyta</taxon>
        <taxon>Spermatophyta</taxon>
        <taxon>Magnoliopsida</taxon>
        <taxon>Ranunculales</taxon>
        <taxon>Papaveraceae</taxon>
        <taxon>Papaveroideae</taxon>
        <taxon>Papaver</taxon>
    </lineage>
</organism>
<keyword evidence="6 9" id="KW-0804">Transcription</keyword>
<dbReference type="GO" id="GO:0005634">
    <property type="term" value="C:nucleus"/>
    <property type="evidence" value="ECO:0007669"/>
    <property type="project" value="UniProtKB-SubCell"/>
</dbReference>
<protein>
    <recommendedName>
        <fullName evidence="9">Dof zinc finger protein</fullName>
    </recommendedName>
</protein>
<dbReference type="GO" id="GO:0003677">
    <property type="term" value="F:DNA binding"/>
    <property type="evidence" value="ECO:0007669"/>
    <property type="project" value="UniProtKB-UniRule"/>
</dbReference>
<keyword evidence="13" id="KW-1185">Reference proteome</keyword>
<evidence type="ECO:0000256" key="10">
    <source>
        <dbReference type="SAM" id="MobiDB-lite"/>
    </source>
</evidence>
<accession>A0A4Y7KIZ6</accession>
<sequence length="393" mass="43435">MGLTSLQVCMDTSEWLHDAVHKENGLDHSSSPSGGDMISACSRPAMLERRLRPPHDHALKCPRCDSAHTKFCYYNNYSLSQPRYFCKTCRRYWTKGGSLRNIPVGGGCRKNNKRVSSASSSKKSTPTSPSNDQLHQTLNQLLSVNSSPNNGSTTTDLHLSFPHEHHSQLSSHFSTLFGNSSSSGGVELGNLSSFMENKYNALLDNPIRQVDFMECTKYDKIVGNPASSSINNHDFMSNSGEPSSDEHLGNLLAGLGNHHHHHNHNGFNTNSSNFNSLNPFGNNYDCESSLMMMNNSCQRLMQLPFDRNHQGSSDGVIDQDHVDGYDVKPNKHFLSLDQWHDHNNNNNQQGCPDVLGKDSFGYNNFNSLGSWPGAAVAMLNGYGSSHQQANSLV</sequence>
<evidence type="ECO:0000256" key="3">
    <source>
        <dbReference type="ARBA" id="ARBA00022833"/>
    </source>
</evidence>
<dbReference type="InterPro" id="IPR045174">
    <property type="entry name" value="Dof"/>
</dbReference>
<dbReference type="STRING" id="3469.A0A4Y7KIZ6"/>
<dbReference type="Gramene" id="RZC72038">
    <property type="protein sequence ID" value="RZC72038"/>
    <property type="gene ID" value="C5167_035181"/>
</dbReference>
<dbReference type="PANTHER" id="PTHR31992:SF159">
    <property type="entry name" value="DOF ZINC FINGER PROTEIN"/>
    <property type="match status" value="1"/>
</dbReference>
<gene>
    <name evidence="12" type="ORF">C5167_035181</name>
</gene>
<evidence type="ECO:0000256" key="6">
    <source>
        <dbReference type="ARBA" id="ARBA00023163"/>
    </source>
</evidence>
<dbReference type="OrthoDB" id="1927254at2759"/>
<evidence type="ECO:0000313" key="13">
    <source>
        <dbReference type="Proteomes" id="UP000316621"/>
    </source>
</evidence>
<dbReference type="AlphaFoldDB" id="A0A4Y7KIZ6"/>
<comment type="subcellular location">
    <subcellularLocation>
        <location evidence="8 9">Nucleus</location>
    </subcellularLocation>
</comment>
<feature type="domain" description="Dof-type" evidence="11">
    <location>
        <begin position="59"/>
        <end position="113"/>
    </location>
</feature>
<reference evidence="12 13" key="1">
    <citation type="journal article" date="2018" name="Science">
        <title>The opium poppy genome and morphinan production.</title>
        <authorList>
            <person name="Guo L."/>
            <person name="Winzer T."/>
            <person name="Yang X."/>
            <person name="Li Y."/>
            <person name="Ning Z."/>
            <person name="He Z."/>
            <person name="Teodor R."/>
            <person name="Lu Y."/>
            <person name="Bowser T.A."/>
            <person name="Graham I.A."/>
            <person name="Ye K."/>
        </authorList>
    </citation>
    <scope>NUCLEOTIDE SEQUENCE [LARGE SCALE GENOMIC DNA]</scope>
    <source>
        <strain evidence="13">cv. HN1</strain>
        <tissue evidence="12">Leaves</tissue>
    </source>
</reference>
<evidence type="ECO:0000256" key="4">
    <source>
        <dbReference type="ARBA" id="ARBA00023015"/>
    </source>
</evidence>
<keyword evidence="4 9" id="KW-0805">Transcription regulation</keyword>
<keyword evidence="7 8" id="KW-0539">Nucleus</keyword>
<comment type="function">
    <text evidence="9">Transcription factor that binds specifically to a 5'-AA[AG]G-3' consensus core sequence.</text>
</comment>
<keyword evidence="3 9" id="KW-0862">Zinc</keyword>
<proteinExistence type="predicted"/>
<evidence type="ECO:0000259" key="11">
    <source>
        <dbReference type="PROSITE" id="PS50884"/>
    </source>
</evidence>